<accession>A0A1S1YWJ1</accession>
<evidence type="ECO:0000256" key="1">
    <source>
        <dbReference type="ARBA" id="ARBA00004370"/>
    </source>
</evidence>
<dbReference type="PANTHER" id="PTHR33209:SF1">
    <property type="entry name" value="PEPTIDASE S49 DOMAIN-CONTAINING PROTEIN"/>
    <property type="match status" value="1"/>
</dbReference>
<name>A0A1S1YWJ1_FLAPC</name>
<dbReference type="Proteomes" id="UP000179797">
    <property type="component" value="Unassembled WGS sequence"/>
</dbReference>
<dbReference type="OrthoDB" id="9764363at2"/>
<feature type="transmembrane region" description="Helical" evidence="8">
    <location>
        <begin position="12"/>
        <end position="36"/>
    </location>
</feature>
<dbReference type="PANTHER" id="PTHR33209">
    <property type="entry name" value="PROTEASE 4"/>
    <property type="match status" value="1"/>
</dbReference>
<dbReference type="GO" id="GO:0008236">
    <property type="term" value="F:serine-type peptidase activity"/>
    <property type="evidence" value="ECO:0007669"/>
    <property type="project" value="UniProtKB-KW"/>
</dbReference>
<evidence type="ECO:0000256" key="2">
    <source>
        <dbReference type="ARBA" id="ARBA00008683"/>
    </source>
</evidence>
<feature type="domain" description="Peptidase S49" evidence="9">
    <location>
        <begin position="375"/>
        <end position="527"/>
    </location>
</feature>
<evidence type="ECO:0000256" key="8">
    <source>
        <dbReference type="SAM" id="Phobius"/>
    </source>
</evidence>
<comment type="similarity">
    <text evidence="2">Belongs to the peptidase S49 family.</text>
</comment>
<dbReference type="GO" id="GO:0016020">
    <property type="term" value="C:membrane"/>
    <property type="evidence" value="ECO:0007669"/>
    <property type="project" value="UniProtKB-SubCell"/>
</dbReference>
<evidence type="ECO:0000256" key="4">
    <source>
        <dbReference type="ARBA" id="ARBA00022801"/>
    </source>
</evidence>
<dbReference type="InterPro" id="IPR004634">
    <property type="entry name" value="Pept_S49_pIV"/>
</dbReference>
<organism evidence="10 11">
    <name type="scientific">Flammeovirga pacifica</name>
    <dbReference type="NCBI Taxonomy" id="915059"/>
    <lineage>
        <taxon>Bacteria</taxon>
        <taxon>Pseudomonadati</taxon>
        <taxon>Bacteroidota</taxon>
        <taxon>Cytophagia</taxon>
        <taxon>Cytophagales</taxon>
        <taxon>Flammeovirgaceae</taxon>
        <taxon>Flammeovirga</taxon>
    </lineage>
</organism>
<dbReference type="RefSeq" id="WP_044228883.1">
    <property type="nucleotide sequence ID" value="NZ_JRYR02000001.1"/>
</dbReference>
<evidence type="ECO:0000259" key="9">
    <source>
        <dbReference type="Pfam" id="PF01343"/>
    </source>
</evidence>
<dbReference type="GO" id="GO:0006465">
    <property type="term" value="P:signal peptide processing"/>
    <property type="evidence" value="ECO:0007669"/>
    <property type="project" value="InterPro"/>
</dbReference>
<keyword evidence="6 8" id="KW-0472">Membrane</keyword>
<evidence type="ECO:0000256" key="5">
    <source>
        <dbReference type="ARBA" id="ARBA00022825"/>
    </source>
</evidence>
<feature type="active site" description="Nucleophile" evidence="7">
    <location>
        <position position="392"/>
    </location>
</feature>
<evidence type="ECO:0000256" key="6">
    <source>
        <dbReference type="ARBA" id="ARBA00023136"/>
    </source>
</evidence>
<evidence type="ECO:0000313" key="10">
    <source>
        <dbReference type="EMBL" id="OHX65388.1"/>
    </source>
</evidence>
<dbReference type="NCBIfam" id="TIGR00706">
    <property type="entry name" value="SppA_dom"/>
    <property type="match status" value="1"/>
</dbReference>
<dbReference type="CDD" id="cd07023">
    <property type="entry name" value="S49_Sppa_N_C"/>
    <property type="match status" value="1"/>
</dbReference>
<keyword evidence="3" id="KW-0645">Protease</keyword>
<dbReference type="Gene3D" id="3.90.226.10">
    <property type="entry name" value="2-enoyl-CoA Hydratase, Chain A, domain 1"/>
    <property type="match status" value="3"/>
</dbReference>
<dbReference type="Gene3D" id="6.20.330.10">
    <property type="match status" value="1"/>
</dbReference>
<dbReference type="InterPro" id="IPR002142">
    <property type="entry name" value="Peptidase_S49"/>
</dbReference>
<dbReference type="InterPro" id="IPR047272">
    <property type="entry name" value="S49_SppA_C"/>
</dbReference>
<proteinExistence type="inferred from homology"/>
<keyword evidence="8" id="KW-1133">Transmembrane helix</keyword>
<dbReference type="PIRSF" id="PIRSF001217">
    <property type="entry name" value="Protease_4_SppA"/>
    <property type="match status" value="1"/>
</dbReference>
<protein>
    <submittedName>
        <fullName evidence="10">Signal peptide peptidase SppA</fullName>
    </submittedName>
</protein>
<keyword evidence="11" id="KW-1185">Reference proteome</keyword>
<dbReference type="InterPro" id="IPR029045">
    <property type="entry name" value="ClpP/crotonase-like_dom_sf"/>
</dbReference>
<keyword evidence="4" id="KW-0378">Hydrolase</keyword>
<dbReference type="InterPro" id="IPR004635">
    <property type="entry name" value="Pept_S49_SppA"/>
</dbReference>
<dbReference type="InterPro" id="IPR047217">
    <property type="entry name" value="S49_SppA_67K_type_N"/>
</dbReference>
<keyword evidence="5" id="KW-0720">Serine protease</keyword>
<dbReference type="Pfam" id="PF01343">
    <property type="entry name" value="Peptidase_S49"/>
    <property type="match status" value="2"/>
</dbReference>
<feature type="domain" description="Peptidase S49" evidence="9">
    <location>
        <begin position="127"/>
        <end position="278"/>
    </location>
</feature>
<dbReference type="EMBL" id="JRYR02000001">
    <property type="protein sequence ID" value="OHX65388.1"/>
    <property type="molecule type" value="Genomic_DNA"/>
</dbReference>
<sequence>MKGFFKTTLAVIVGFFISSAIIFAFSMVFFIGLIAASSSSEPTNVDPQTVLVLDISKSIKEIGEVDPFEKLNSSYFPSNAAIGLHDLLDIIDKASKDDNIVGIYLKGGTFGGSMPMAIEVREALEEFKAKEKFVYAYADGISEAGYYVISESDKIYLNPHGALEFNGLSSEMMYYKKFFEKIGVEPEVFRVGKYKSAVEPFITDKMSDANREQITSYLNNLYNHYLEGVAASRSLDLEEIRDISNNMRIRNAKDALKYRFVDELVYVDQVKQYIADELSLETPSDLSTISYTTYKGALDPRSRQKGSGKIAILSAEGEIIYGPKQNGQSAISNKDLISDINDLAEDDDISAVVLRVNSPGGSALSSDLIWRAIQKLKEKKPVVASMSTYAASGGYYISVACDKIVAYPNTITGSIGIFGLAFNPSELINKKMGLKTYAVSTGKFSNFQSVLDDFNDADRAIIQQSVEEGYETFTTKVAQGRNMKVEEILKIAQGRVWTGEQAKEVNLVDELGGIDKAIEMAASLADLEEGDYKVKYLPGEKDFFQDLLSELDNSAKVSIKNYLYGDYSSYLDKTLFWMKNKKGVQASLPFYQEIEGFERP</sequence>
<dbReference type="SUPFAM" id="SSF52096">
    <property type="entry name" value="ClpP/crotonase"/>
    <property type="match status" value="2"/>
</dbReference>
<evidence type="ECO:0000256" key="7">
    <source>
        <dbReference type="PIRSR" id="PIRSR001217-1"/>
    </source>
</evidence>
<evidence type="ECO:0000256" key="3">
    <source>
        <dbReference type="ARBA" id="ARBA00022670"/>
    </source>
</evidence>
<comment type="subcellular location">
    <subcellularLocation>
        <location evidence="1">Membrane</location>
    </subcellularLocation>
</comment>
<feature type="active site" description="Proton donor/acceptor" evidence="7">
    <location>
        <position position="195"/>
    </location>
</feature>
<gene>
    <name evidence="10" type="ORF">NH26_03005</name>
</gene>
<keyword evidence="8" id="KW-0812">Transmembrane</keyword>
<evidence type="ECO:0000313" key="11">
    <source>
        <dbReference type="Proteomes" id="UP000179797"/>
    </source>
</evidence>
<dbReference type="CDD" id="cd07018">
    <property type="entry name" value="S49_SppA_67K_type"/>
    <property type="match status" value="1"/>
</dbReference>
<dbReference type="NCBIfam" id="TIGR00705">
    <property type="entry name" value="SppA_67K"/>
    <property type="match status" value="1"/>
</dbReference>
<dbReference type="AlphaFoldDB" id="A0A1S1YWJ1"/>
<reference evidence="10 11" key="1">
    <citation type="journal article" date="2012" name="Int. J. Syst. Evol. Microbiol.">
        <title>Flammeovirga pacifica sp. nov., isolated from deep-sea sediment.</title>
        <authorList>
            <person name="Xu H."/>
            <person name="Fu Y."/>
            <person name="Yang N."/>
            <person name="Ding Z."/>
            <person name="Lai Q."/>
            <person name="Zeng R."/>
        </authorList>
    </citation>
    <scope>NUCLEOTIDE SEQUENCE [LARGE SCALE GENOMIC DNA]</scope>
    <source>
        <strain evidence="11">DSM 24597 / LMG 26175 / WPAGA1</strain>
    </source>
</reference>
<comment type="caution">
    <text evidence="10">The sequence shown here is derived from an EMBL/GenBank/DDBJ whole genome shotgun (WGS) entry which is preliminary data.</text>
</comment>